<protein>
    <submittedName>
        <fullName evidence="2">Uncharacterized protein</fullName>
    </submittedName>
</protein>
<feature type="transmembrane region" description="Helical" evidence="1">
    <location>
        <begin position="6"/>
        <end position="25"/>
    </location>
</feature>
<feature type="transmembrane region" description="Helical" evidence="1">
    <location>
        <begin position="46"/>
        <end position="65"/>
    </location>
</feature>
<evidence type="ECO:0000313" key="2">
    <source>
        <dbReference type="EMBL" id="PWF99827.1"/>
    </source>
</evidence>
<dbReference type="OrthoDB" id="2311501at2"/>
<dbReference type="Proteomes" id="UP000245080">
    <property type="component" value="Unassembled WGS sequence"/>
</dbReference>
<dbReference type="NCBIfam" id="NF040508">
    <property type="entry name" value="LVIS_2131_fam"/>
    <property type="match status" value="1"/>
</dbReference>
<organism evidence="2 3">
    <name type="scientific">Levilactobacillus bambusae</name>
    <dbReference type="NCBI Taxonomy" id="2024736"/>
    <lineage>
        <taxon>Bacteria</taxon>
        <taxon>Bacillati</taxon>
        <taxon>Bacillota</taxon>
        <taxon>Bacilli</taxon>
        <taxon>Lactobacillales</taxon>
        <taxon>Lactobacillaceae</taxon>
        <taxon>Levilactobacillus</taxon>
    </lineage>
</organism>
<dbReference type="RefSeq" id="WP_109250681.1">
    <property type="nucleotide sequence ID" value="NZ_QCXQ01000003.1"/>
</dbReference>
<evidence type="ECO:0000313" key="3">
    <source>
        <dbReference type="Proteomes" id="UP000245080"/>
    </source>
</evidence>
<dbReference type="EMBL" id="QCXQ01000003">
    <property type="protein sequence ID" value="PWF99827.1"/>
    <property type="molecule type" value="Genomic_DNA"/>
</dbReference>
<keyword evidence="1" id="KW-0812">Transmembrane</keyword>
<dbReference type="AlphaFoldDB" id="A0A2V1MZB8"/>
<reference evidence="2 3" key="1">
    <citation type="journal article" date="2018" name="Int. J. Syst. Evol. Microbiol.">
        <title>Lactobacillus bambusae sp. nov., isolated from a traditional fermented Ma-bamboo shoots of Taiwan.</title>
        <authorList>
            <person name="Wang L.-T."/>
        </authorList>
    </citation>
    <scope>NUCLEOTIDE SEQUENCE [LARGE SCALE GENOMIC DNA]</scope>
    <source>
        <strain evidence="2 3">BS-W1</strain>
    </source>
</reference>
<proteinExistence type="predicted"/>
<dbReference type="InterPro" id="IPR049731">
    <property type="entry name" value="LVIS_2131-like"/>
</dbReference>
<keyword evidence="1" id="KW-1133">Transmembrane helix</keyword>
<keyword evidence="3" id="KW-1185">Reference proteome</keyword>
<evidence type="ECO:0000256" key="1">
    <source>
        <dbReference type="SAM" id="Phobius"/>
    </source>
</evidence>
<comment type="caution">
    <text evidence="2">The sequence shown here is derived from an EMBL/GenBank/DDBJ whole genome shotgun (WGS) entry which is preliminary data.</text>
</comment>
<gene>
    <name evidence="2" type="ORF">DCM90_07135</name>
</gene>
<accession>A0A2V1MZB8</accession>
<keyword evidence="1" id="KW-0472">Membrane</keyword>
<name>A0A2V1MZB8_9LACO</name>
<sequence>MKSAWNLVGMALWLILLIYLIWMIHNMRVRRLKLIVQERKSFSWRNLGISTVELIVFLVAAYGMGKTTFFQNPHDLNASQVTVTTTYHPLVVNTTSSGASYYVSVKNTTGSSPVQFYSYYTDGERYRIASPNATISSGKNAINISASRYQWDDKKVKENDKRHQRAWVGTVDTTYKKTWQNGIGLHAGRLADRFTLIRVPDKSFVRYRAGEATH</sequence>